<organism evidence="3 4">
    <name type="scientific">Rotaria sordida</name>
    <dbReference type="NCBI Taxonomy" id="392033"/>
    <lineage>
        <taxon>Eukaryota</taxon>
        <taxon>Metazoa</taxon>
        <taxon>Spiralia</taxon>
        <taxon>Gnathifera</taxon>
        <taxon>Rotifera</taxon>
        <taxon>Eurotatoria</taxon>
        <taxon>Bdelloidea</taxon>
        <taxon>Philodinida</taxon>
        <taxon>Philodinidae</taxon>
        <taxon>Rotaria</taxon>
    </lineage>
</organism>
<evidence type="ECO:0000313" key="2">
    <source>
        <dbReference type="EMBL" id="CAF1084739.1"/>
    </source>
</evidence>
<sequence>MITQTKPINQALSIVISLYVIFELQFGTHNRIIHLLYGILLQEPSILSKQLRLTLKQWDFHIDKKEHTRSMQLVTTASTNNNTQTSTINVLKETEGSHGHQSFDNNYQENFIGNTDDTRNPTTINTHSTSYKNMEKCTTQISPSSNSSSPIYPPLIVDITIPEKQKEPFLSESIMIKNDECMLNVIESNSSKSSHLSTTNKKKSSSKLRKRQASPEQPIAKRLKRSRN</sequence>
<evidence type="ECO:0000313" key="3">
    <source>
        <dbReference type="EMBL" id="CAF1263149.1"/>
    </source>
</evidence>
<keyword evidence="4" id="KW-1185">Reference proteome</keyword>
<feature type="compositionally biased region" description="Low complexity" evidence="1">
    <location>
        <begin position="189"/>
        <end position="199"/>
    </location>
</feature>
<dbReference type="EMBL" id="CAJNOU010000773">
    <property type="protein sequence ID" value="CAF1084739.1"/>
    <property type="molecule type" value="Genomic_DNA"/>
</dbReference>
<name>A0A815AYA3_9BILA</name>
<dbReference type="EMBL" id="CAJNOL010001006">
    <property type="protein sequence ID" value="CAF1263149.1"/>
    <property type="molecule type" value="Genomic_DNA"/>
</dbReference>
<dbReference type="Proteomes" id="UP000663870">
    <property type="component" value="Unassembled WGS sequence"/>
</dbReference>
<feature type="compositionally biased region" description="Basic residues" evidence="1">
    <location>
        <begin position="200"/>
        <end position="212"/>
    </location>
</feature>
<evidence type="ECO:0000256" key="1">
    <source>
        <dbReference type="SAM" id="MobiDB-lite"/>
    </source>
</evidence>
<evidence type="ECO:0000313" key="4">
    <source>
        <dbReference type="Proteomes" id="UP000663870"/>
    </source>
</evidence>
<accession>A0A815AYA3</accession>
<protein>
    <submittedName>
        <fullName evidence="3">Uncharacterized protein</fullName>
    </submittedName>
</protein>
<dbReference type="AlphaFoldDB" id="A0A815AYA3"/>
<proteinExistence type="predicted"/>
<dbReference type="Proteomes" id="UP000663889">
    <property type="component" value="Unassembled WGS sequence"/>
</dbReference>
<feature type="region of interest" description="Disordered" evidence="1">
    <location>
        <begin position="189"/>
        <end position="228"/>
    </location>
</feature>
<gene>
    <name evidence="3" type="ORF">JXQ802_LOCUS27587</name>
    <name evidence="2" type="ORF">SEV965_LOCUS15042</name>
</gene>
<reference evidence="3" key="1">
    <citation type="submission" date="2021-02" db="EMBL/GenBank/DDBJ databases">
        <authorList>
            <person name="Nowell W R."/>
        </authorList>
    </citation>
    <scope>NUCLEOTIDE SEQUENCE</scope>
</reference>
<comment type="caution">
    <text evidence="3">The sequence shown here is derived from an EMBL/GenBank/DDBJ whole genome shotgun (WGS) entry which is preliminary data.</text>
</comment>